<dbReference type="FunFam" id="1.10.510.10:FF:000723">
    <property type="entry name" value="Receptor like protein kinase S.2"/>
    <property type="match status" value="1"/>
</dbReference>
<keyword evidence="5 6" id="KW-0067">ATP-binding</keyword>
<reference evidence="9" key="1">
    <citation type="submission" date="2018-05" db="EMBL/GenBank/DDBJ databases">
        <title>Draft genome of Mucuna pruriens seed.</title>
        <authorList>
            <person name="Nnadi N.E."/>
            <person name="Vos R."/>
            <person name="Hasami M.H."/>
            <person name="Devisetty U.K."/>
            <person name="Aguiy J.C."/>
        </authorList>
    </citation>
    <scope>NUCLEOTIDE SEQUENCE [LARGE SCALE GENOMIC DNA]</scope>
    <source>
        <strain evidence="9">JCA_2017</strain>
    </source>
</reference>
<keyword evidence="9" id="KW-0675">Receptor</keyword>
<dbReference type="Gene3D" id="1.10.510.10">
    <property type="entry name" value="Transferase(Phosphotransferase) domain 1"/>
    <property type="match status" value="2"/>
</dbReference>
<feature type="region of interest" description="Disordered" evidence="7">
    <location>
        <begin position="20"/>
        <end position="42"/>
    </location>
</feature>
<dbReference type="PROSITE" id="PS00108">
    <property type="entry name" value="PROTEIN_KINASE_ST"/>
    <property type="match status" value="1"/>
</dbReference>
<gene>
    <name evidence="9" type="primary">LECRKS2</name>
    <name evidence="9" type="ORF">CR513_33609</name>
</gene>
<dbReference type="PROSITE" id="PS00107">
    <property type="entry name" value="PROTEIN_KINASE_ATP"/>
    <property type="match status" value="1"/>
</dbReference>
<evidence type="ECO:0000259" key="8">
    <source>
        <dbReference type="PROSITE" id="PS50011"/>
    </source>
</evidence>
<evidence type="ECO:0000313" key="9">
    <source>
        <dbReference type="EMBL" id="RDX85232.1"/>
    </source>
</evidence>
<dbReference type="STRING" id="157652.A0A371G3V4"/>
<feature type="non-terminal residue" evidence="9">
    <location>
        <position position="1"/>
    </location>
</feature>
<dbReference type="GO" id="GO:0005524">
    <property type="term" value="F:ATP binding"/>
    <property type="evidence" value="ECO:0007669"/>
    <property type="project" value="UniProtKB-UniRule"/>
</dbReference>
<dbReference type="EMBL" id="QJKJ01006843">
    <property type="protein sequence ID" value="RDX85232.1"/>
    <property type="molecule type" value="Genomic_DNA"/>
</dbReference>
<dbReference type="InterPro" id="IPR000719">
    <property type="entry name" value="Prot_kinase_dom"/>
</dbReference>
<evidence type="ECO:0000256" key="2">
    <source>
        <dbReference type="ARBA" id="ARBA00022679"/>
    </source>
</evidence>
<evidence type="ECO:0000256" key="4">
    <source>
        <dbReference type="ARBA" id="ARBA00022777"/>
    </source>
</evidence>
<dbReference type="GO" id="GO:0051707">
    <property type="term" value="P:response to other organism"/>
    <property type="evidence" value="ECO:0007669"/>
    <property type="project" value="UniProtKB-ARBA"/>
</dbReference>
<accession>A0A371G3V4</accession>
<dbReference type="Proteomes" id="UP000257109">
    <property type="component" value="Unassembled WGS sequence"/>
</dbReference>
<evidence type="ECO:0000256" key="5">
    <source>
        <dbReference type="ARBA" id="ARBA00022840"/>
    </source>
</evidence>
<evidence type="ECO:0000256" key="7">
    <source>
        <dbReference type="SAM" id="MobiDB-lite"/>
    </source>
</evidence>
<dbReference type="GO" id="GO:0004674">
    <property type="term" value="F:protein serine/threonine kinase activity"/>
    <property type="evidence" value="ECO:0007669"/>
    <property type="project" value="UniProtKB-KW"/>
</dbReference>
<dbReference type="FunFam" id="3.30.200.20:FF:000532">
    <property type="entry name" value="Receptor like protein kinase S.2"/>
    <property type="match status" value="1"/>
</dbReference>
<dbReference type="PROSITE" id="PS50011">
    <property type="entry name" value="PROTEIN_KINASE_DOM"/>
    <property type="match status" value="2"/>
</dbReference>
<keyword evidence="4 9" id="KW-0418">Kinase</keyword>
<name>A0A371G3V4_MUCPR</name>
<dbReference type="AlphaFoldDB" id="A0A371G3V4"/>
<feature type="compositionally biased region" description="Basic residues" evidence="7">
    <location>
        <begin position="28"/>
        <end position="40"/>
    </location>
</feature>
<evidence type="ECO:0000256" key="6">
    <source>
        <dbReference type="PROSITE-ProRule" id="PRU10141"/>
    </source>
</evidence>
<proteinExistence type="predicted"/>
<dbReference type="SUPFAM" id="SSF56112">
    <property type="entry name" value="Protein kinase-like (PK-like)"/>
    <property type="match status" value="2"/>
</dbReference>
<dbReference type="InterPro" id="IPR001245">
    <property type="entry name" value="Ser-Thr/Tyr_kinase_cat_dom"/>
</dbReference>
<feature type="domain" description="Protein kinase" evidence="8">
    <location>
        <begin position="118"/>
        <end position="433"/>
    </location>
</feature>
<comment type="caution">
    <text evidence="9">The sequence shown here is derived from an EMBL/GenBank/DDBJ whole genome shotgun (WGS) entry which is preliminary data.</text>
</comment>
<dbReference type="InterPro" id="IPR011009">
    <property type="entry name" value="Kinase-like_dom_sf"/>
</dbReference>
<dbReference type="InterPro" id="IPR017441">
    <property type="entry name" value="Protein_kinase_ATP_BS"/>
</dbReference>
<evidence type="ECO:0000256" key="3">
    <source>
        <dbReference type="ARBA" id="ARBA00022741"/>
    </source>
</evidence>
<feature type="region of interest" description="Disordered" evidence="7">
    <location>
        <begin position="437"/>
        <end position="466"/>
    </location>
</feature>
<feature type="domain" description="Protein kinase" evidence="8">
    <location>
        <begin position="528"/>
        <end position="816"/>
    </location>
</feature>
<dbReference type="Gene3D" id="3.30.200.20">
    <property type="entry name" value="Phosphorylase Kinase, domain 1"/>
    <property type="match status" value="2"/>
</dbReference>
<dbReference type="InterPro" id="IPR008271">
    <property type="entry name" value="Ser/Thr_kinase_AS"/>
</dbReference>
<dbReference type="SMART" id="SM00220">
    <property type="entry name" value="S_TKc"/>
    <property type="match status" value="1"/>
</dbReference>
<feature type="compositionally biased region" description="Low complexity" evidence="7">
    <location>
        <begin position="437"/>
        <end position="447"/>
    </location>
</feature>
<dbReference type="Pfam" id="PF07714">
    <property type="entry name" value="PK_Tyr_Ser-Thr"/>
    <property type="match status" value="1"/>
</dbReference>
<dbReference type="FunFam" id="1.10.510.10:FF:000603">
    <property type="entry name" value="Receptor like protein kinase S.2"/>
    <property type="match status" value="1"/>
</dbReference>
<protein>
    <submittedName>
        <fullName evidence="9">Receptor like protein kinase S.2</fullName>
    </submittedName>
</protein>
<keyword evidence="2" id="KW-0808">Transferase</keyword>
<keyword evidence="1" id="KW-0723">Serine/threonine-protein kinase</keyword>
<dbReference type="InterPro" id="IPR050528">
    <property type="entry name" value="L-type_Lectin-RKs"/>
</dbReference>
<dbReference type="FunFam" id="3.30.200.20:FF:000560">
    <property type="entry name" value="Receptor like protein kinase S.2"/>
    <property type="match status" value="1"/>
</dbReference>
<organism evidence="9 10">
    <name type="scientific">Mucuna pruriens</name>
    <name type="common">Velvet bean</name>
    <name type="synonym">Dolichos pruriens</name>
    <dbReference type="NCBI Taxonomy" id="157652"/>
    <lineage>
        <taxon>Eukaryota</taxon>
        <taxon>Viridiplantae</taxon>
        <taxon>Streptophyta</taxon>
        <taxon>Embryophyta</taxon>
        <taxon>Tracheophyta</taxon>
        <taxon>Spermatophyta</taxon>
        <taxon>Magnoliopsida</taxon>
        <taxon>eudicotyledons</taxon>
        <taxon>Gunneridae</taxon>
        <taxon>Pentapetalae</taxon>
        <taxon>rosids</taxon>
        <taxon>fabids</taxon>
        <taxon>Fabales</taxon>
        <taxon>Fabaceae</taxon>
        <taxon>Papilionoideae</taxon>
        <taxon>50 kb inversion clade</taxon>
        <taxon>NPAAA clade</taxon>
        <taxon>indigoferoid/millettioid clade</taxon>
        <taxon>Phaseoleae</taxon>
        <taxon>Mucuna</taxon>
    </lineage>
</organism>
<dbReference type="PANTHER" id="PTHR27007">
    <property type="match status" value="1"/>
</dbReference>
<dbReference type="Pfam" id="PF00069">
    <property type="entry name" value="Pkinase"/>
    <property type="match status" value="1"/>
</dbReference>
<evidence type="ECO:0000256" key="1">
    <source>
        <dbReference type="ARBA" id="ARBA00022527"/>
    </source>
</evidence>
<feature type="binding site" evidence="6">
    <location>
        <position position="147"/>
    </location>
    <ligand>
        <name>ATP</name>
        <dbReference type="ChEBI" id="CHEBI:30616"/>
    </ligand>
</feature>
<evidence type="ECO:0000313" key="10">
    <source>
        <dbReference type="Proteomes" id="UP000257109"/>
    </source>
</evidence>
<keyword evidence="10" id="KW-1185">Reference proteome</keyword>
<feature type="compositionally biased region" description="Polar residues" evidence="7">
    <location>
        <begin position="448"/>
        <end position="457"/>
    </location>
</feature>
<sequence length="847" mass="95769">MQLTHLCLIMSSDYDELQPLHETPQTHKGTHKKVKGKKHPQGGCGGQVVASLHSSLTSLCDTKWWLCQHGAKESKKIKTSSCVFHDMEGVQLSSKIGRESTNPRIFSYAELYIGSRGFCEEEVLGSGGFGKVYKAVMPSDGTVVAVKCCLAEKGGQFEKTFAAELAAVAHLRHKNLVPLRGWCVFEDQLYLVYDYMPNLSLDRVLFRKNMKEEEALGWVRRGKIVKGLACALHYLHEQLETQIIHRDVKTSNVMLDSHYNARLGDFGLARWLEHELEYEYETRKATSTSSKFEHFRLSETTRIGGTIGYLPPESFQRRSIATSKSDVFSFGIVVLEVVSGRRAIDLTYPDEKIILLDWVRRLSDEGRLFGARDTRLVDGSYKVFEMEHLIHISLLCTLHDPQLRPSMKWIVEALSDMSNKLPTLPSFHSHPMYISLSSSSETSPSTTKGTASVSGTENSSNHSYSNSKYITATGETVYVTAEAEHRNSGFIPSKNSSKRSLHHQPSFSVVETPREIPYKEIISATDNFSESKRVAELDFGTAYHGILDGHYHVMVKRLGLKTCPALRQRFSNELRNLAKLRHRNLVQLRGWCTEQGEMLVVYDYSARRFLSHQLHHHSNGTKNACSVLKWHHRYNIVKSLASALLYLHEEWDEQVIHRNITSSAVTLEPDMTPRLGSFALAEFLTRNEHGHHVITTRSKSVCGIFGYMSPEYVESGEATTAADVYSFGVVVLEVVSGYMAVDFRLPEVLLVKKVHEFEMRKRPLEALADIGLNGEYNYKELMRLVRLGVACTRSDPKLRPSTRQIVSILDGNDKLIMGDNMETREDWRETNACSLSLVKRIQALGIQ</sequence>
<keyword evidence="3 6" id="KW-0547">Nucleotide-binding</keyword>
<dbReference type="OrthoDB" id="1894756at2759"/>